<dbReference type="SUPFAM" id="SSF49562">
    <property type="entry name" value="C2 domain (Calcium/lipid-binding domain, CaLB)"/>
    <property type="match status" value="1"/>
</dbReference>
<dbReference type="InterPro" id="IPR035892">
    <property type="entry name" value="C2_domain_sf"/>
</dbReference>
<evidence type="ECO:0000259" key="1">
    <source>
        <dbReference type="PROSITE" id="PS50004"/>
    </source>
</evidence>
<gene>
    <name evidence="2" type="ORF">PoB_000064100</name>
</gene>
<dbReference type="PANTHER" id="PTHR10857">
    <property type="entry name" value="COPINE"/>
    <property type="match status" value="1"/>
</dbReference>
<dbReference type="InterPro" id="IPR045052">
    <property type="entry name" value="Copine"/>
</dbReference>
<dbReference type="GO" id="GO:0005886">
    <property type="term" value="C:plasma membrane"/>
    <property type="evidence" value="ECO:0007669"/>
    <property type="project" value="TreeGrafter"/>
</dbReference>
<dbReference type="CDD" id="cd04048">
    <property type="entry name" value="C2A_Copine"/>
    <property type="match status" value="1"/>
</dbReference>
<dbReference type="InterPro" id="IPR000008">
    <property type="entry name" value="C2_dom"/>
</dbReference>
<accession>A0AAV3WUK0</accession>
<proteinExistence type="predicted"/>
<dbReference type="PANTHER" id="PTHR10857:SF106">
    <property type="entry name" value="C2 DOMAIN-CONTAINING PROTEIN"/>
    <property type="match status" value="1"/>
</dbReference>
<reference evidence="2 3" key="1">
    <citation type="journal article" date="2021" name="Elife">
        <title>Chloroplast acquisition without the gene transfer in kleptoplastic sea slugs, Plakobranchus ocellatus.</title>
        <authorList>
            <person name="Maeda T."/>
            <person name="Takahashi S."/>
            <person name="Yoshida T."/>
            <person name="Shimamura S."/>
            <person name="Takaki Y."/>
            <person name="Nagai Y."/>
            <person name="Toyoda A."/>
            <person name="Suzuki Y."/>
            <person name="Arimoto A."/>
            <person name="Ishii H."/>
            <person name="Satoh N."/>
            <person name="Nishiyama T."/>
            <person name="Hasebe M."/>
            <person name="Maruyama T."/>
            <person name="Minagawa J."/>
            <person name="Obokata J."/>
            <person name="Shigenobu S."/>
        </authorList>
    </citation>
    <scope>NUCLEOTIDE SEQUENCE [LARGE SCALE GENOMIC DNA]</scope>
</reference>
<dbReference type="Gene3D" id="2.60.40.150">
    <property type="entry name" value="C2 domain"/>
    <property type="match status" value="1"/>
</dbReference>
<evidence type="ECO:0000313" key="3">
    <source>
        <dbReference type="Proteomes" id="UP000735302"/>
    </source>
</evidence>
<comment type="caution">
    <text evidence="2">The sequence shown here is derived from an EMBL/GenBank/DDBJ whole genome shotgun (WGS) entry which is preliminary data.</text>
</comment>
<dbReference type="AlphaFoldDB" id="A0AAV3WUK0"/>
<keyword evidence="3" id="KW-1185">Reference proteome</keyword>
<dbReference type="GO" id="GO:0071277">
    <property type="term" value="P:cellular response to calcium ion"/>
    <property type="evidence" value="ECO:0007669"/>
    <property type="project" value="TreeGrafter"/>
</dbReference>
<name>A0AAV3WUK0_9GAST</name>
<dbReference type="EMBL" id="BLXT01000055">
    <property type="protein sequence ID" value="GFN74135.1"/>
    <property type="molecule type" value="Genomic_DNA"/>
</dbReference>
<dbReference type="Pfam" id="PF00168">
    <property type="entry name" value="C2"/>
    <property type="match status" value="1"/>
</dbReference>
<dbReference type="Proteomes" id="UP000735302">
    <property type="component" value="Unassembled WGS sequence"/>
</dbReference>
<dbReference type="PROSITE" id="PS50004">
    <property type="entry name" value="C2"/>
    <property type="match status" value="1"/>
</dbReference>
<feature type="domain" description="C2" evidence="1">
    <location>
        <begin position="1"/>
        <end position="81"/>
    </location>
</feature>
<sequence>MSGRQVEVLVRCTDLADLDVFTKTDPMCVLFVKQFGQWKEFGRTEAIRQTLNPNFTESFLLEYDPYIQQPLLFAVYDIDSR</sequence>
<protein>
    <recommendedName>
        <fullName evidence="1">C2 domain-containing protein</fullName>
    </recommendedName>
</protein>
<dbReference type="GO" id="GO:0005544">
    <property type="term" value="F:calcium-dependent phospholipid binding"/>
    <property type="evidence" value="ECO:0007669"/>
    <property type="project" value="InterPro"/>
</dbReference>
<evidence type="ECO:0000313" key="2">
    <source>
        <dbReference type="EMBL" id="GFN74135.1"/>
    </source>
</evidence>
<organism evidence="2 3">
    <name type="scientific">Plakobranchus ocellatus</name>
    <dbReference type="NCBI Taxonomy" id="259542"/>
    <lineage>
        <taxon>Eukaryota</taxon>
        <taxon>Metazoa</taxon>
        <taxon>Spiralia</taxon>
        <taxon>Lophotrochozoa</taxon>
        <taxon>Mollusca</taxon>
        <taxon>Gastropoda</taxon>
        <taxon>Heterobranchia</taxon>
        <taxon>Euthyneura</taxon>
        <taxon>Panpulmonata</taxon>
        <taxon>Sacoglossa</taxon>
        <taxon>Placobranchoidea</taxon>
        <taxon>Plakobranchidae</taxon>
        <taxon>Plakobranchus</taxon>
    </lineage>
</organism>